<evidence type="ECO:0000256" key="1">
    <source>
        <dbReference type="ARBA" id="ARBA00022737"/>
    </source>
</evidence>
<name>W0SGL2_9PROT</name>
<dbReference type="Pfam" id="PF12796">
    <property type="entry name" value="Ank_2"/>
    <property type="match status" value="1"/>
</dbReference>
<accession>W0SGL2</accession>
<dbReference type="SUPFAM" id="SSF48403">
    <property type="entry name" value="Ankyrin repeat"/>
    <property type="match status" value="1"/>
</dbReference>
<evidence type="ECO:0000256" key="2">
    <source>
        <dbReference type="ARBA" id="ARBA00023043"/>
    </source>
</evidence>
<evidence type="ECO:0000313" key="5">
    <source>
        <dbReference type="EMBL" id="BAO29895.1"/>
    </source>
</evidence>
<keyword evidence="2 3" id="KW-0040">ANK repeat</keyword>
<dbReference type="AlphaFoldDB" id="W0SGL2"/>
<dbReference type="RefSeq" id="WP_231850991.1">
    <property type="nucleotide sequence ID" value="NZ_AP012547.1"/>
</dbReference>
<dbReference type="PANTHER" id="PTHR24126">
    <property type="entry name" value="ANKYRIN REPEAT, PH AND SEC7 DOMAIN CONTAINING PROTEIN SECG-RELATED"/>
    <property type="match status" value="1"/>
</dbReference>
<keyword evidence="6" id="KW-1185">Reference proteome</keyword>
<dbReference type="EMBL" id="AP012547">
    <property type="protein sequence ID" value="BAO29895.1"/>
    <property type="molecule type" value="Genomic_DNA"/>
</dbReference>
<dbReference type="SMART" id="SM00248">
    <property type="entry name" value="ANK"/>
    <property type="match status" value="3"/>
</dbReference>
<dbReference type="InterPro" id="IPR002110">
    <property type="entry name" value="Ankyrin_rpt"/>
</dbReference>
<sequence>MNQGFFRSLLLCCALHSSFAFAADATLGKNEQPIHDAARMGTRQDVEKLLKASPQSRDARTDLGATPLHYAAMNEDGGPLQALIAAGANVNARDKEGRTPLHMAAFSTRTKHALPLLQAGADPSLKTDAGRDALSMARKVRADEFAGVVSLWLLKGCKPAKPC</sequence>
<dbReference type="STRING" id="1223802.SUTH_02105"/>
<gene>
    <name evidence="5" type="ORF">SUTH_02105</name>
</gene>
<protein>
    <submittedName>
        <fullName evidence="5">Ankyrin</fullName>
    </submittedName>
</protein>
<dbReference type="InterPro" id="IPR036770">
    <property type="entry name" value="Ankyrin_rpt-contain_sf"/>
</dbReference>
<evidence type="ECO:0000256" key="4">
    <source>
        <dbReference type="SAM" id="SignalP"/>
    </source>
</evidence>
<organism evidence="5 6">
    <name type="scientific">Sulfuritalea hydrogenivorans sk43H</name>
    <dbReference type="NCBI Taxonomy" id="1223802"/>
    <lineage>
        <taxon>Bacteria</taxon>
        <taxon>Pseudomonadati</taxon>
        <taxon>Pseudomonadota</taxon>
        <taxon>Betaproteobacteria</taxon>
        <taxon>Nitrosomonadales</taxon>
        <taxon>Sterolibacteriaceae</taxon>
        <taxon>Sulfuritalea</taxon>
    </lineage>
</organism>
<dbReference type="PROSITE" id="PS50088">
    <property type="entry name" value="ANK_REPEAT"/>
    <property type="match status" value="2"/>
</dbReference>
<evidence type="ECO:0000313" key="6">
    <source>
        <dbReference type="Proteomes" id="UP000031637"/>
    </source>
</evidence>
<reference evidence="5 6" key="1">
    <citation type="journal article" date="2014" name="Syst. Appl. Microbiol.">
        <title>Complete genomes of freshwater sulfur oxidizers Sulfuricella denitrificans skB26 and Sulfuritalea hydrogenivorans sk43H: genetic insights into the sulfur oxidation pathway of betaproteobacteria.</title>
        <authorList>
            <person name="Watanabe T."/>
            <person name="Kojima H."/>
            <person name="Fukui M."/>
        </authorList>
    </citation>
    <scope>NUCLEOTIDE SEQUENCE [LARGE SCALE GENOMIC DNA]</scope>
    <source>
        <strain evidence="5">DSM22779</strain>
    </source>
</reference>
<feature type="repeat" description="ANK" evidence="3">
    <location>
        <begin position="63"/>
        <end position="95"/>
    </location>
</feature>
<dbReference type="Proteomes" id="UP000031637">
    <property type="component" value="Chromosome"/>
</dbReference>
<dbReference type="HOGENOM" id="CLU_000134_18_7_4"/>
<feature type="signal peptide" evidence="4">
    <location>
        <begin position="1"/>
        <end position="22"/>
    </location>
</feature>
<keyword evidence="1" id="KW-0677">Repeat</keyword>
<dbReference type="KEGG" id="shd:SUTH_02105"/>
<evidence type="ECO:0000256" key="3">
    <source>
        <dbReference type="PROSITE-ProRule" id="PRU00023"/>
    </source>
</evidence>
<proteinExistence type="predicted"/>
<dbReference type="PROSITE" id="PS50297">
    <property type="entry name" value="ANK_REP_REGION"/>
    <property type="match status" value="2"/>
</dbReference>
<keyword evidence="4" id="KW-0732">Signal</keyword>
<dbReference type="PANTHER" id="PTHR24126:SF14">
    <property type="entry name" value="ANK_REP_REGION DOMAIN-CONTAINING PROTEIN"/>
    <property type="match status" value="1"/>
</dbReference>
<feature type="chain" id="PRO_5004794956" evidence="4">
    <location>
        <begin position="23"/>
        <end position="163"/>
    </location>
</feature>
<feature type="repeat" description="ANK" evidence="3">
    <location>
        <begin position="96"/>
        <end position="128"/>
    </location>
</feature>
<dbReference type="Gene3D" id="1.25.40.20">
    <property type="entry name" value="Ankyrin repeat-containing domain"/>
    <property type="match status" value="1"/>
</dbReference>